<organism evidence="1">
    <name type="scientific">gut metagenome</name>
    <dbReference type="NCBI Taxonomy" id="749906"/>
    <lineage>
        <taxon>unclassified sequences</taxon>
        <taxon>metagenomes</taxon>
        <taxon>organismal metagenomes</taxon>
    </lineage>
</organism>
<dbReference type="EMBL" id="AMCI01008278">
    <property type="protein sequence ID" value="EJW91283.1"/>
    <property type="molecule type" value="Genomic_DNA"/>
</dbReference>
<feature type="non-terminal residue" evidence="1">
    <location>
        <position position="1"/>
    </location>
</feature>
<gene>
    <name evidence="1" type="ORF">EVA_20606</name>
</gene>
<dbReference type="AlphaFoldDB" id="J9FA15"/>
<reference evidence="1" key="1">
    <citation type="journal article" date="2012" name="PLoS ONE">
        <title>Gene sets for utilization of primary and secondary nutrition supplies in the distal gut of endangered iberian lynx.</title>
        <authorList>
            <person name="Alcaide M."/>
            <person name="Messina E."/>
            <person name="Richter M."/>
            <person name="Bargiela R."/>
            <person name="Peplies J."/>
            <person name="Huws S.A."/>
            <person name="Newbold C.J."/>
            <person name="Golyshin P.N."/>
            <person name="Simon M.A."/>
            <person name="Lopez G."/>
            <person name="Yakimov M.M."/>
            <person name="Ferrer M."/>
        </authorList>
    </citation>
    <scope>NUCLEOTIDE SEQUENCE</scope>
</reference>
<comment type="caution">
    <text evidence="1">The sequence shown here is derived from an EMBL/GenBank/DDBJ whole genome shotgun (WGS) entry which is preliminary data.</text>
</comment>
<accession>J9FA15</accession>
<evidence type="ECO:0008006" key="2">
    <source>
        <dbReference type="Google" id="ProtNLM"/>
    </source>
</evidence>
<proteinExistence type="predicted"/>
<name>J9FA15_9ZZZZ</name>
<protein>
    <recommendedName>
        <fullName evidence="2">ABC transporter permease</fullName>
    </recommendedName>
</protein>
<sequence>ILAGTLAGFFPARKAVLIRPIEALKAE</sequence>
<evidence type="ECO:0000313" key="1">
    <source>
        <dbReference type="EMBL" id="EJW91283.1"/>
    </source>
</evidence>